<dbReference type="HOGENOM" id="CLU_2617079_0_0_10"/>
<reference key="2">
    <citation type="submission" date="2011-04" db="EMBL/GenBank/DDBJ databases">
        <title>Complete sequence of chromosome of Haliscomenobacter hydrossis DSM 1100.</title>
        <authorList>
            <consortium name="US DOE Joint Genome Institute (JGI-PGF)"/>
            <person name="Lucas S."/>
            <person name="Han J."/>
            <person name="Lapidus A."/>
            <person name="Bruce D."/>
            <person name="Goodwin L."/>
            <person name="Pitluck S."/>
            <person name="Peters L."/>
            <person name="Kyrpides N."/>
            <person name="Mavromatis K."/>
            <person name="Ivanova N."/>
            <person name="Ovchinnikova G."/>
            <person name="Pagani I."/>
            <person name="Daligault H."/>
            <person name="Detter J.C."/>
            <person name="Han C."/>
            <person name="Land M."/>
            <person name="Hauser L."/>
            <person name="Markowitz V."/>
            <person name="Cheng J.-F."/>
            <person name="Hugenholtz P."/>
            <person name="Woyke T."/>
            <person name="Wu D."/>
            <person name="Verbarg S."/>
            <person name="Frueling A."/>
            <person name="Brambilla E."/>
            <person name="Klenk H.-P."/>
            <person name="Eisen J.A."/>
        </authorList>
    </citation>
    <scope>NUCLEOTIDE SEQUENCE</scope>
    <source>
        <strain>DSM 1100</strain>
    </source>
</reference>
<proteinExistence type="predicted"/>
<organism evidence="1 2">
    <name type="scientific">Haliscomenobacter hydrossis (strain ATCC 27775 / DSM 1100 / LMG 10767 / O)</name>
    <dbReference type="NCBI Taxonomy" id="760192"/>
    <lineage>
        <taxon>Bacteria</taxon>
        <taxon>Pseudomonadati</taxon>
        <taxon>Bacteroidota</taxon>
        <taxon>Saprospiria</taxon>
        <taxon>Saprospirales</taxon>
        <taxon>Haliscomenobacteraceae</taxon>
        <taxon>Haliscomenobacter</taxon>
    </lineage>
</organism>
<dbReference type="STRING" id="760192.Halhy_0793"/>
<name>F4L3U6_HALH1</name>
<keyword evidence="2" id="KW-1185">Reference proteome</keyword>
<sequence>MSKYQLPPAVSERQFDHILSLSEHPNMESFKKAQAVFSHLLSLYVREQQLEGAFMGEEREIYDEGIEFLKSFLILGCM</sequence>
<accession>F4L3U6</accession>
<dbReference type="RefSeq" id="WP_013763264.1">
    <property type="nucleotide sequence ID" value="NC_015510.1"/>
</dbReference>
<dbReference type="Proteomes" id="UP000008461">
    <property type="component" value="Chromosome"/>
</dbReference>
<gene>
    <name evidence="1" type="ordered locus">Halhy_0793</name>
</gene>
<evidence type="ECO:0000313" key="1">
    <source>
        <dbReference type="EMBL" id="AEE48700.1"/>
    </source>
</evidence>
<protein>
    <submittedName>
        <fullName evidence="1">Uncharacterized protein</fullName>
    </submittedName>
</protein>
<dbReference type="AlphaFoldDB" id="F4L3U6"/>
<reference evidence="1 2" key="1">
    <citation type="journal article" date="2011" name="Stand. Genomic Sci.">
        <title>Complete genome sequence of Haliscomenobacter hydrossis type strain (O).</title>
        <authorList>
            <consortium name="US DOE Joint Genome Institute (JGI-PGF)"/>
            <person name="Daligault H."/>
            <person name="Lapidus A."/>
            <person name="Zeytun A."/>
            <person name="Nolan M."/>
            <person name="Lucas S."/>
            <person name="Del Rio T.G."/>
            <person name="Tice H."/>
            <person name="Cheng J.F."/>
            <person name="Tapia R."/>
            <person name="Han C."/>
            <person name="Goodwin L."/>
            <person name="Pitluck S."/>
            <person name="Liolios K."/>
            <person name="Pagani I."/>
            <person name="Ivanova N."/>
            <person name="Huntemann M."/>
            <person name="Mavromatis K."/>
            <person name="Mikhailova N."/>
            <person name="Pati A."/>
            <person name="Chen A."/>
            <person name="Palaniappan K."/>
            <person name="Land M."/>
            <person name="Hauser L."/>
            <person name="Brambilla E.M."/>
            <person name="Rohde M."/>
            <person name="Verbarg S."/>
            <person name="Goker M."/>
            <person name="Bristow J."/>
            <person name="Eisen J.A."/>
            <person name="Markowitz V."/>
            <person name="Hugenholtz P."/>
            <person name="Kyrpides N.C."/>
            <person name="Klenk H.P."/>
            <person name="Woyke T."/>
        </authorList>
    </citation>
    <scope>NUCLEOTIDE SEQUENCE [LARGE SCALE GENOMIC DNA]</scope>
    <source>
        <strain evidence="2">ATCC 27775 / DSM 1100 / LMG 10767 / O</strain>
    </source>
</reference>
<evidence type="ECO:0000313" key="2">
    <source>
        <dbReference type="Proteomes" id="UP000008461"/>
    </source>
</evidence>
<dbReference type="EMBL" id="CP002691">
    <property type="protein sequence ID" value="AEE48700.1"/>
    <property type="molecule type" value="Genomic_DNA"/>
</dbReference>
<dbReference type="KEGG" id="hhy:Halhy_0793"/>